<dbReference type="Proteomes" id="UP000238762">
    <property type="component" value="Unassembled WGS sequence"/>
</dbReference>
<comment type="caution">
    <text evidence="2">The sequence shown here is derived from an EMBL/GenBank/DDBJ whole genome shotgun (WGS) entry which is preliminary data.</text>
</comment>
<evidence type="ECO:0000313" key="3">
    <source>
        <dbReference type="Proteomes" id="UP000238762"/>
    </source>
</evidence>
<feature type="chain" id="PRO_5015569032" description="VWFA domain-containing protein" evidence="1">
    <location>
        <begin position="25"/>
        <end position="441"/>
    </location>
</feature>
<organism evidence="2 3">
    <name type="scientific">Merismopedia glauca CCAP 1448/3</name>
    <dbReference type="NCBI Taxonomy" id="1296344"/>
    <lineage>
        <taxon>Bacteria</taxon>
        <taxon>Bacillati</taxon>
        <taxon>Cyanobacteriota</taxon>
        <taxon>Cyanophyceae</taxon>
        <taxon>Synechococcales</taxon>
        <taxon>Merismopediaceae</taxon>
        <taxon>Merismopedia</taxon>
    </lineage>
</organism>
<keyword evidence="3" id="KW-1185">Reference proteome</keyword>
<gene>
    <name evidence="2" type="ORF">C7B64_04765</name>
</gene>
<reference evidence="2 3" key="2">
    <citation type="submission" date="2018-03" db="EMBL/GenBank/DDBJ databases">
        <title>The ancient ancestry and fast evolution of plastids.</title>
        <authorList>
            <person name="Moore K.R."/>
            <person name="Magnabosco C."/>
            <person name="Momper L."/>
            <person name="Gold D.A."/>
            <person name="Bosak T."/>
            <person name="Fournier G.P."/>
        </authorList>
    </citation>
    <scope>NUCLEOTIDE SEQUENCE [LARGE SCALE GENOMIC DNA]</scope>
    <source>
        <strain evidence="2 3">CCAP 1448/3</strain>
    </source>
</reference>
<reference evidence="2 3" key="1">
    <citation type="submission" date="2018-02" db="EMBL/GenBank/DDBJ databases">
        <authorList>
            <person name="Cohen D.B."/>
            <person name="Kent A.D."/>
        </authorList>
    </citation>
    <scope>NUCLEOTIDE SEQUENCE [LARGE SCALE GENOMIC DNA]</scope>
    <source>
        <strain evidence="2 3">CCAP 1448/3</strain>
    </source>
</reference>
<accession>A0A2T1C7R0</accession>
<proteinExistence type="predicted"/>
<keyword evidence="1" id="KW-0732">Signal</keyword>
<dbReference type="RefSeq" id="WP_106287509.1">
    <property type="nucleotide sequence ID" value="NZ_CAWNTC010000200.1"/>
</dbReference>
<feature type="signal peptide" evidence="1">
    <location>
        <begin position="1"/>
        <end position="24"/>
    </location>
</feature>
<dbReference type="AlphaFoldDB" id="A0A2T1C7R0"/>
<sequence length="441" mass="49781">MNKLRWLSLTVSLSLFLISCSPKKVLFTCNPPSPGNESSPNLSNTNVAIHIDGSGSMLGYVSNPNSSYVETLKLLDNTFSLTSNAGYYRFGIKNKLSRSQFQQAQKPVFYNGTDPKFPGVSSDLAGEIRSQKDAEQLLVLVTDLEQDGEDTTNVTKEIQSKYINVNTLGNAVAIIGIRSEFNGKVYNPSNPNIFFNYDRSTQKLRPFYIILIGSQKSVSSYLEKLQKNGNNLTKNSQISLFLPQQVSNNIVYLNEPKDNNPQEFRILKSLNNGKVVLQGNSEVQMLKIFKKAPSELRLNYQVDLPLANHTVKLDPEQIEPKINTEVFDRKEFREDTTKSLMTFKDWKVSSNKLEFSNQIKAQELANSGIYKFTVDVFAKGLDNPESQWNDWNWNSETDRKENGAKTRGLSTFLQGLSTISNELMTKNPPLIARFCYGIQKE</sequence>
<dbReference type="EMBL" id="PVWJ01000015">
    <property type="protein sequence ID" value="PSB04276.1"/>
    <property type="molecule type" value="Genomic_DNA"/>
</dbReference>
<dbReference type="OrthoDB" id="512896at2"/>
<evidence type="ECO:0000256" key="1">
    <source>
        <dbReference type="SAM" id="SignalP"/>
    </source>
</evidence>
<protein>
    <recommendedName>
        <fullName evidence="4">VWFA domain-containing protein</fullName>
    </recommendedName>
</protein>
<evidence type="ECO:0008006" key="4">
    <source>
        <dbReference type="Google" id="ProtNLM"/>
    </source>
</evidence>
<evidence type="ECO:0000313" key="2">
    <source>
        <dbReference type="EMBL" id="PSB04276.1"/>
    </source>
</evidence>
<dbReference type="PROSITE" id="PS51257">
    <property type="entry name" value="PROKAR_LIPOPROTEIN"/>
    <property type="match status" value="1"/>
</dbReference>
<name>A0A2T1C7R0_9CYAN</name>